<dbReference type="Gene3D" id="1.20.120.450">
    <property type="entry name" value="dinb family like domain"/>
    <property type="match status" value="1"/>
</dbReference>
<gene>
    <name evidence="1" type="ORF">CNX65_27600</name>
</gene>
<protein>
    <recommendedName>
        <fullName evidence="3">Mini-circle protein</fullName>
    </recommendedName>
</protein>
<dbReference type="SUPFAM" id="SSF109854">
    <property type="entry name" value="DinB/YfiT-like putative metalloenzymes"/>
    <property type="match status" value="1"/>
</dbReference>
<evidence type="ECO:0000313" key="1">
    <source>
        <dbReference type="EMBL" id="ATE56581.1"/>
    </source>
</evidence>
<accession>A0A290ZC17</accession>
<organism evidence="1 2">
    <name type="scientific">Actinosynnema pretiosum</name>
    <dbReference type="NCBI Taxonomy" id="42197"/>
    <lineage>
        <taxon>Bacteria</taxon>
        <taxon>Bacillati</taxon>
        <taxon>Actinomycetota</taxon>
        <taxon>Actinomycetes</taxon>
        <taxon>Pseudonocardiales</taxon>
        <taxon>Pseudonocardiaceae</taxon>
        <taxon>Actinosynnema</taxon>
    </lineage>
</organism>
<evidence type="ECO:0000313" key="2">
    <source>
        <dbReference type="Proteomes" id="UP000218505"/>
    </source>
</evidence>
<dbReference type="EMBL" id="CP023445">
    <property type="protein sequence ID" value="ATE56581.1"/>
    <property type="molecule type" value="Genomic_DNA"/>
</dbReference>
<dbReference type="InterPro" id="IPR007061">
    <property type="entry name" value="MST-like"/>
</dbReference>
<dbReference type="Proteomes" id="UP000218505">
    <property type="component" value="Chromosome"/>
</dbReference>
<keyword evidence="2" id="KW-1185">Reference proteome</keyword>
<dbReference type="Pfam" id="PF04978">
    <property type="entry name" value="MST"/>
    <property type="match status" value="1"/>
</dbReference>
<proteinExistence type="predicted"/>
<sequence length="171" mass="18389">MVGDERVWPGAAADDELRLAVEFLDFLRLTVVGKVDGLSRELAVRAPLPTSPVVSPLGVVKHLVAVERWWVSIIAGGSGAPELWGADADASWLVAEEDTVESVLAAYREEWALGARSLAGLRPGDPVRGADRDDLPGRTVRWVLSHVAQETARHVGQLDLLRELADGAKGE</sequence>
<name>A0A290ZC17_9PSEU</name>
<evidence type="ECO:0008006" key="3">
    <source>
        <dbReference type="Google" id="ProtNLM"/>
    </source>
</evidence>
<reference evidence="1" key="1">
    <citation type="submission" date="2017-09" db="EMBL/GenBank/DDBJ databases">
        <title>Complete Genome Sequence of ansamitocin-producing Bacterium Actinosynnema pretiosum X47.</title>
        <authorList>
            <person name="Cao G."/>
            <person name="Zong G."/>
            <person name="Zhong C."/>
            <person name="Fu J."/>
        </authorList>
    </citation>
    <scope>NUCLEOTIDE SEQUENCE [LARGE SCALE GENOMIC DNA]</scope>
    <source>
        <strain evidence="1">X47</strain>
    </source>
</reference>
<dbReference type="RefSeq" id="WP_096496354.1">
    <property type="nucleotide sequence ID" value="NZ_CP023445.1"/>
</dbReference>
<dbReference type="AlphaFoldDB" id="A0A290ZC17"/>
<dbReference type="InterPro" id="IPR034660">
    <property type="entry name" value="DinB/YfiT-like"/>
</dbReference>
<dbReference type="KEGG" id="apre:CNX65_27600"/>